<evidence type="ECO:0000313" key="4">
    <source>
        <dbReference type="EMBL" id="MFD1631634.1"/>
    </source>
</evidence>
<feature type="compositionally biased region" description="Basic and acidic residues" evidence="1">
    <location>
        <begin position="908"/>
        <end position="921"/>
    </location>
</feature>
<dbReference type="Proteomes" id="UP001597118">
    <property type="component" value="Unassembled WGS sequence"/>
</dbReference>
<organism evidence="4 5">
    <name type="scientific">Pseudopedobacter beijingensis</name>
    <dbReference type="NCBI Taxonomy" id="1207056"/>
    <lineage>
        <taxon>Bacteria</taxon>
        <taxon>Pseudomonadati</taxon>
        <taxon>Bacteroidota</taxon>
        <taxon>Sphingobacteriia</taxon>
        <taxon>Sphingobacteriales</taxon>
        <taxon>Sphingobacteriaceae</taxon>
        <taxon>Pseudopedobacter</taxon>
    </lineage>
</organism>
<dbReference type="InterPro" id="IPR013783">
    <property type="entry name" value="Ig-like_fold"/>
</dbReference>
<dbReference type="InterPro" id="IPR007110">
    <property type="entry name" value="Ig-like_dom"/>
</dbReference>
<dbReference type="InterPro" id="IPR047589">
    <property type="entry name" value="DUF11_rpt"/>
</dbReference>
<dbReference type="PANTHER" id="PTHR34819">
    <property type="entry name" value="LARGE CYSTEINE-RICH PERIPLASMIC PROTEIN OMCB"/>
    <property type="match status" value="1"/>
</dbReference>
<evidence type="ECO:0000313" key="5">
    <source>
        <dbReference type="Proteomes" id="UP001597118"/>
    </source>
</evidence>
<dbReference type="RefSeq" id="WP_379664002.1">
    <property type="nucleotide sequence ID" value="NZ_JBHUDG010000049.1"/>
</dbReference>
<dbReference type="PROSITE" id="PS50853">
    <property type="entry name" value="FN3"/>
    <property type="match status" value="1"/>
</dbReference>
<feature type="compositionally biased region" description="Polar residues" evidence="1">
    <location>
        <begin position="1166"/>
        <end position="1186"/>
    </location>
</feature>
<dbReference type="Pfam" id="PF19081">
    <property type="entry name" value="Ig_7"/>
    <property type="match status" value="5"/>
</dbReference>
<dbReference type="Pfam" id="PF01345">
    <property type="entry name" value="DUF11"/>
    <property type="match status" value="5"/>
</dbReference>
<dbReference type="NCBIfam" id="TIGR04131">
    <property type="entry name" value="Bac_Flav_CTERM"/>
    <property type="match status" value="1"/>
</dbReference>
<dbReference type="InterPro" id="IPR036116">
    <property type="entry name" value="FN3_sf"/>
</dbReference>
<reference evidence="5" key="1">
    <citation type="journal article" date="2019" name="Int. J. Syst. Evol. Microbiol.">
        <title>The Global Catalogue of Microorganisms (GCM) 10K type strain sequencing project: providing services to taxonomists for standard genome sequencing and annotation.</title>
        <authorList>
            <consortium name="The Broad Institute Genomics Platform"/>
            <consortium name="The Broad Institute Genome Sequencing Center for Infectious Disease"/>
            <person name="Wu L."/>
            <person name="Ma J."/>
        </authorList>
    </citation>
    <scope>NUCLEOTIDE SEQUENCE [LARGE SCALE GENOMIC DNA]</scope>
    <source>
        <strain evidence="5">CCUG 53762</strain>
    </source>
</reference>
<evidence type="ECO:0000259" key="2">
    <source>
        <dbReference type="PROSITE" id="PS50835"/>
    </source>
</evidence>
<dbReference type="InterPro" id="IPR026341">
    <property type="entry name" value="T9SS_type_B"/>
</dbReference>
<feature type="region of interest" description="Disordered" evidence="1">
    <location>
        <begin position="1141"/>
        <end position="1186"/>
    </location>
</feature>
<dbReference type="SUPFAM" id="SSF48726">
    <property type="entry name" value="Immunoglobulin"/>
    <property type="match status" value="1"/>
</dbReference>
<dbReference type="InterPro" id="IPR051172">
    <property type="entry name" value="Chlamydia_OmcB"/>
</dbReference>
<evidence type="ECO:0000256" key="1">
    <source>
        <dbReference type="SAM" id="MobiDB-lite"/>
    </source>
</evidence>
<dbReference type="PROSITE" id="PS50835">
    <property type="entry name" value="IG_LIKE"/>
    <property type="match status" value="1"/>
</dbReference>
<evidence type="ECO:0000259" key="3">
    <source>
        <dbReference type="PROSITE" id="PS50853"/>
    </source>
</evidence>
<name>A0ABW4IH00_9SPHI</name>
<dbReference type="SUPFAM" id="SSF49265">
    <property type="entry name" value="Fibronectin type III"/>
    <property type="match status" value="1"/>
</dbReference>
<dbReference type="InterPro" id="IPR044023">
    <property type="entry name" value="Ig_7"/>
</dbReference>
<sequence length="1821" mass="192672">MESLFTQKSRLLSPLALKTLFLLLLTFIFASSYAQQSIRTYANDIQKSNDQYLLVIKAGYVTDQQKAVDGDVKTYTELNSTIVNVLGIKLGGEATVRLRFTGNKKPAPNSPVTVKLGIGGNLLSVLGGLTVQAINGAQKKNDGSGNEVGSVHKAQDLLNLISGDQTIEFTFIPGVAYDGVKIKLGVPEGSLLGIGALTTAKVFHASFVPDPGNSIICNQPLDVLYGANGILLGGLNRVENPYNSIDGNENTAAIIRANVSALNETSLTAVYPALSRAKDSIRLVIEKENPGLLDLNLITNSMGIQTFTDNNLAESLSLNPSFLQLRLLPGNSTKYVLTYPTTKAFNKIKVAIGVGVANVLEGLKVYEIGRVAPKPTVSTPGLTNNILTTCEGSQIKLTISQPESNATYKWFDESGAPITTGLANNGTEFTTNALIAKTHTYYVAVYRNGCTDAASEQTKITIIATPAAKASDFTVQDNAICNDGQPNNFLLAPQLVSGTNITNPVFTWYFDENRTRPITNGTVENGITYTFDNDGKLLMNGAPASKSFYISLKGNNICETPAGGLKKINFVVTQVQPATIDLAGNQTIGTGGSVTFTANSPDALEYIWYKDGVQLTETSNKFTINNAAATDAGDYTVKVKGTSGCFSQTSTAVTLSVGGFGSTKTVSGLNANSKIDAGSTLTYHISINNTGSTTLTNITITDPIPTGTSYVQNSASHSGSLNGNTLTWDNLSVNAGDNLTVSFEVSIPNDLTTIPSIGNKAKIEVGSTNEIQEPEITPIATEQIRAFDAKKTLDPTSLNANGKIDAGAELTYKIEVENKGTVILDNISITDNIPNGTTYVSDNHGGILTGNTVNWILDIPVGSTATILLKVKVDDNLTNLPSIVNAALITDPTDPGNPKNPSTPPTDTDGKRDFTASKKDNIAPGTKVAPGDIITYTISVENTGNIDIKNLSIVDLIPVGTTYENGSATDAPVFSSNTLTWTIDLGVGAAKDITFNVKVNSDLTGIPSIGNTATITDPEKPNDPKNPTTPPNDTDQKRSYDVSKTVSGLDNNNMIVSGSQLTYTISVINKGNVKLEDIAITDQLPNGTTFLEASDLGTENAGTVSWTIDVPVGETKNVTLKVKIDNDLTGITKIGNIAIIKDPVDPTDPTESNPKTAEDGPKDTKNSSFNVSGSIVANTTSGDAEPNSELTITINVENVGNVPLNNTTIESFIPSYTSYVPNSGGSYDANSLIVSHTIPNIPVGQSESFTFKVQTNADLSNATKITSTSYITIEGSRKVQVSQINVECPTTQVGTVTVTGKTGTTVCINQQNKVEIIATAALQLTNPTYYLYENGTLVASSQDGIFNISVNVNQHYSYKVAVSANGYCTTKAADMKTIDFDVVPLPLAPNVKSSGINICAGQSVTLEVDNPNSNYTYNWYEGTDFKKSGTTYAVSPNSTKTYYVEAVSAAGCTSVDRNSVVVTVNTVPLVPVTKLSAITICANSTAVLEINNPLANHTYVWYDENNNQLTTGSTYTTATLNASAQYFVEAITNGNCNSSSKATITVTVVATPLAPASLTVQNAGAVCSGSGTTISVDNPVNGIEYKWYNDKTGGTAIYTGTSYSTGNITENKTYYVEAVTTNGCTSTTRTAVTINVIAKLNTPIAKVLDRTTNSVTFSWNAIATALAYEVSIDGGLTWIQASSGANGITHTVTGLKPGEIISFSVRALGSSACEQSAGSALVDGDINNPIGNDVFIPNAFTPNNDGQNDIFLIYGNTLDKVNMKVFNQWGQLIFESNQTGKGWDGTFKGQAQPSGVYVYLVDIGFYDGSKTTKKGTVTLIR</sequence>
<dbReference type="InterPro" id="IPR003599">
    <property type="entry name" value="Ig_sub"/>
</dbReference>
<dbReference type="EMBL" id="JBHUDG010000049">
    <property type="protein sequence ID" value="MFD1631634.1"/>
    <property type="molecule type" value="Genomic_DNA"/>
</dbReference>
<dbReference type="NCBIfam" id="TIGR01451">
    <property type="entry name" value="B_ant_repeat"/>
    <property type="match status" value="4"/>
</dbReference>
<dbReference type="Gene3D" id="2.60.40.10">
    <property type="entry name" value="Immunoglobulins"/>
    <property type="match status" value="2"/>
</dbReference>
<dbReference type="InterPro" id="IPR003961">
    <property type="entry name" value="FN3_dom"/>
</dbReference>
<gene>
    <name evidence="4" type="ORF">ACFSAH_17295</name>
</gene>
<dbReference type="Pfam" id="PF13585">
    <property type="entry name" value="CHU_C"/>
    <property type="match status" value="1"/>
</dbReference>
<comment type="caution">
    <text evidence="4">The sequence shown here is derived from an EMBL/GenBank/DDBJ whole genome shotgun (WGS) entry which is preliminary data.</text>
</comment>
<dbReference type="SMART" id="SM00409">
    <property type="entry name" value="IG"/>
    <property type="match status" value="2"/>
</dbReference>
<keyword evidence="5" id="KW-1185">Reference proteome</keyword>
<dbReference type="InterPro" id="IPR036179">
    <property type="entry name" value="Ig-like_dom_sf"/>
</dbReference>
<feature type="domain" description="Fibronectin type-III" evidence="3">
    <location>
        <begin position="1640"/>
        <end position="1729"/>
    </location>
</feature>
<dbReference type="InterPro" id="IPR001434">
    <property type="entry name" value="OmcB-like_DUF11"/>
</dbReference>
<feature type="region of interest" description="Disordered" evidence="1">
    <location>
        <begin position="1008"/>
        <end position="1041"/>
    </location>
</feature>
<feature type="region of interest" description="Disordered" evidence="1">
    <location>
        <begin position="889"/>
        <end position="922"/>
    </location>
</feature>
<accession>A0ABW4IH00</accession>
<feature type="domain" description="Ig-like" evidence="2">
    <location>
        <begin position="577"/>
        <end position="654"/>
    </location>
</feature>
<proteinExistence type="predicted"/>
<dbReference type="Gene3D" id="2.60.40.740">
    <property type="match status" value="1"/>
</dbReference>
<protein>
    <submittedName>
        <fullName evidence="4">Gliding motility-associated C-terminal domain-containing protein</fullName>
    </submittedName>
</protein>
<feature type="compositionally biased region" description="Basic and acidic residues" evidence="1">
    <location>
        <begin position="1156"/>
        <end position="1165"/>
    </location>
</feature>